<dbReference type="InterPro" id="IPR036849">
    <property type="entry name" value="Enolase-like_C_sf"/>
</dbReference>
<dbReference type="SFLD" id="SFLDF00009">
    <property type="entry name" value="o-succinylbenzoate_synthase"/>
    <property type="match status" value="1"/>
</dbReference>
<comment type="similarity">
    <text evidence="5">Belongs to the mandelate racemase/muconate lactonizing enzyme family. MenC type 1 subfamily.</text>
</comment>
<evidence type="ECO:0000256" key="5">
    <source>
        <dbReference type="HAMAP-Rule" id="MF_00470"/>
    </source>
</evidence>
<comment type="pathway">
    <text evidence="5">Quinol/quinone metabolism; 1,4-dihydroxy-2-naphthoate biosynthesis; 1,4-dihydroxy-2-naphthoate from chorismate: step 4/7.</text>
</comment>
<dbReference type="RefSeq" id="WP_006823175.1">
    <property type="nucleotide sequence ID" value="NZ_CP004350.1"/>
</dbReference>
<dbReference type="Gene3D" id="3.30.390.10">
    <property type="entry name" value="Enolase-like, N-terminal domain"/>
    <property type="match status" value="1"/>
</dbReference>
<proteinExistence type="inferred from homology"/>
<evidence type="ECO:0000256" key="4">
    <source>
        <dbReference type="ARBA" id="ARBA00023239"/>
    </source>
</evidence>
<dbReference type="SUPFAM" id="SSF51604">
    <property type="entry name" value="Enolase C-terminal domain-like"/>
    <property type="match status" value="1"/>
</dbReference>
<keyword evidence="2 5" id="KW-0479">Metal-binding</keyword>
<evidence type="ECO:0000259" key="6">
    <source>
        <dbReference type="SMART" id="SM00922"/>
    </source>
</evidence>
<comment type="catalytic activity">
    <reaction evidence="5">
        <text>(1R,6R)-6-hydroxy-2-succinyl-cyclohexa-2,4-diene-1-carboxylate = 2-succinylbenzoate + H2O</text>
        <dbReference type="Rhea" id="RHEA:10196"/>
        <dbReference type="ChEBI" id="CHEBI:15377"/>
        <dbReference type="ChEBI" id="CHEBI:18325"/>
        <dbReference type="ChEBI" id="CHEBI:58689"/>
        <dbReference type="EC" id="4.2.1.113"/>
    </reaction>
</comment>
<feature type="binding site" evidence="5">
    <location>
        <position position="193"/>
    </location>
    <ligand>
        <name>Mg(2+)</name>
        <dbReference type="ChEBI" id="CHEBI:18420"/>
    </ligand>
</feature>
<feature type="binding site" evidence="5">
    <location>
        <position position="165"/>
    </location>
    <ligand>
        <name>Mg(2+)</name>
        <dbReference type="ChEBI" id="CHEBI:18420"/>
    </ligand>
</feature>
<sequence>MQIDDILDRAHVVALPLAVKFRGITTREALLIDGPAGWGEFSPFVEYGPQESASWLAAGLEAAYEGFPELVRDRVEVNGTIPAVAAEQVPELMNRYPGVRTWKVKVAEPGQSLHDDIARVNAVREYASEHNPSLSPIIRVDANGGWSVEEAIAAAKEMMPLDYMEQPCRTAEELAEVRSQLMRNGLFVRVAADESIRKANDPYRVAELQAADVAIVKPAPLGGVRKTLEIARNLRARHMDVTVASALDTAVGISMGLATVAALPKIYDDEDIDVIPSAAGLATGSLFLEDVAAPRQLVGGALPAAPIAAELDRLEALVAPAERRDWWFNRVRECYSVLNSK</sequence>
<protein>
    <recommendedName>
        <fullName evidence="5">o-succinylbenzoate synthase</fullName>
        <shortName evidence="5">OSB synthase</shortName>
        <shortName evidence="5">OSBS</shortName>
        <ecNumber evidence="5">4.2.1.113</ecNumber>
    </recommendedName>
    <alternativeName>
        <fullName evidence="5">4-(2'-carboxyphenyl)-4-oxybutyric acid synthase</fullName>
    </alternativeName>
    <alternativeName>
        <fullName evidence="5">o-succinylbenzoic acid synthase</fullName>
    </alternativeName>
</protein>
<evidence type="ECO:0000313" key="7">
    <source>
        <dbReference type="EMBL" id="AHI19084.1"/>
    </source>
</evidence>
<comment type="pathway">
    <text evidence="5">Quinol/quinone metabolism; menaquinone biosynthesis.</text>
</comment>
<dbReference type="InterPro" id="IPR013342">
    <property type="entry name" value="Mandelate_racemase_C"/>
</dbReference>
<dbReference type="Pfam" id="PF18374">
    <property type="entry name" value="Enolase_like_N"/>
    <property type="match status" value="1"/>
</dbReference>
<feature type="domain" description="Mandelate racemase/muconate lactonizing enzyme C-terminal" evidence="6">
    <location>
        <begin position="86"/>
        <end position="184"/>
    </location>
</feature>
<evidence type="ECO:0000313" key="8">
    <source>
        <dbReference type="Proteomes" id="UP000019226"/>
    </source>
</evidence>
<feature type="active site" description="Proton donor" evidence="5">
    <location>
        <position position="105"/>
    </location>
</feature>
<dbReference type="InterPro" id="IPR029017">
    <property type="entry name" value="Enolase-like_N"/>
</dbReference>
<dbReference type="EC" id="4.2.1.113" evidence="5"/>
<evidence type="ECO:0000256" key="2">
    <source>
        <dbReference type="ARBA" id="ARBA00022723"/>
    </source>
</evidence>
<accession>A0ABM5PMI9</accession>
<dbReference type="CDD" id="cd03320">
    <property type="entry name" value="OSBS"/>
    <property type="match status" value="1"/>
</dbReference>
<reference evidence="8" key="1">
    <citation type="submission" date="2013-02" db="EMBL/GenBank/DDBJ databases">
        <title>The complete genome sequence of Corynebacterium casei LMG S-19264 (=DSM 44701).</title>
        <authorList>
            <person name="Ruckert C."/>
            <person name="Albersmeier A."/>
            <person name="Kalinowski J."/>
        </authorList>
    </citation>
    <scope>NUCLEOTIDE SEQUENCE [LARGE SCALE GENOMIC DNA]</scope>
    <source>
        <strain evidence="8">LMG S-19264</strain>
    </source>
</reference>
<keyword evidence="1 5" id="KW-0474">Menaquinone biosynthesis</keyword>
<evidence type="ECO:0000256" key="1">
    <source>
        <dbReference type="ARBA" id="ARBA00022428"/>
    </source>
</evidence>
<keyword evidence="4 5" id="KW-0456">Lyase</keyword>
<dbReference type="SMART" id="SM00922">
    <property type="entry name" value="MR_MLE"/>
    <property type="match status" value="1"/>
</dbReference>
<dbReference type="HAMAP" id="MF_00470">
    <property type="entry name" value="MenC_1"/>
    <property type="match status" value="1"/>
</dbReference>
<dbReference type="Proteomes" id="UP000019226">
    <property type="component" value="Chromosome"/>
</dbReference>
<dbReference type="PANTHER" id="PTHR48073">
    <property type="entry name" value="O-SUCCINYLBENZOATE SYNTHASE-RELATED"/>
    <property type="match status" value="1"/>
</dbReference>
<name>A0ABM5PMI9_9CORY</name>
<dbReference type="EMBL" id="CP004350">
    <property type="protein sequence ID" value="AHI19084.1"/>
    <property type="molecule type" value="Genomic_DNA"/>
</dbReference>
<dbReference type="Pfam" id="PF13378">
    <property type="entry name" value="MR_MLE_C"/>
    <property type="match status" value="1"/>
</dbReference>
<feature type="binding site" evidence="5">
    <location>
        <position position="141"/>
    </location>
    <ligand>
        <name>Mg(2+)</name>
        <dbReference type="ChEBI" id="CHEBI:18420"/>
    </ligand>
</feature>
<comment type="cofactor">
    <cofactor evidence="5">
        <name>a divalent metal cation</name>
        <dbReference type="ChEBI" id="CHEBI:60240"/>
    </cofactor>
</comment>
<comment type="function">
    <text evidence="5">Converts 2-succinyl-6-hydroxy-2,4-cyclohexadiene-1-carboxylate (SHCHC) to 2-succinylbenzoate (OSB).</text>
</comment>
<evidence type="ECO:0000256" key="3">
    <source>
        <dbReference type="ARBA" id="ARBA00022842"/>
    </source>
</evidence>
<dbReference type="PANTHER" id="PTHR48073:SF2">
    <property type="entry name" value="O-SUCCINYLBENZOATE SYNTHASE"/>
    <property type="match status" value="1"/>
</dbReference>
<keyword evidence="3 5" id="KW-0460">Magnesium</keyword>
<dbReference type="InterPro" id="IPR029065">
    <property type="entry name" value="Enolase_C-like"/>
</dbReference>
<dbReference type="GeneID" id="82876693"/>
<feature type="active site" description="Proton acceptor" evidence="5">
    <location>
        <position position="217"/>
    </location>
</feature>
<dbReference type="SFLD" id="SFLDS00001">
    <property type="entry name" value="Enolase"/>
    <property type="match status" value="1"/>
</dbReference>
<dbReference type="InterPro" id="IPR010196">
    <property type="entry name" value="OSB_synthase_MenC1"/>
</dbReference>
<keyword evidence="8" id="KW-1185">Reference proteome</keyword>
<dbReference type="SFLD" id="SFLDG00180">
    <property type="entry name" value="muconate_cycloisomerase"/>
    <property type="match status" value="1"/>
</dbReference>
<dbReference type="NCBIfam" id="NF002782">
    <property type="entry name" value="PRK02901.1"/>
    <property type="match status" value="1"/>
</dbReference>
<dbReference type="Gene3D" id="3.20.20.120">
    <property type="entry name" value="Enolase-like C-terminal domain"/>
    <property type="match status" value="1"/>
</dbReference>
<gene>
    <name evidence="5" type="primary">menC</name>
    <name evidence="7" type="ORF">CCASEI_02505</name>
</gene>
<organism evidence="7 8">
    <name type="scientific">Corynebacterium casei LMG S-19264</name>
    <dbReference type="NCBI Taxonomy" id="1285583"/>
    <lineage>
        <taxon>Bacteria</taxon>
        <taxon>Bacillati</taxon>
        <taxon>Actinomycetota</taxon>
        <taxon>Actinomycetes</taxon>
        <taxon>Mycobacteriales</taxon>
        <taxon>Corynebacteriaceae</taxon>
        <taxon>Corynebacterium</taxon>
    </lineage>
</organism>